<gene>
    <name evidence="2" type="ORF">CYMTET_7640</name>
</gene>
<sequence length="248" mass="28370">MTGLTMSCKLWMQAFGMVIMNNHPWMKIAVVGACEPYTRSQRILTEVNSILMMLLCCLWFFYSRVNTCCGNLRVELGCSAAESTLCHGVYTCRELRIGFECDRDLTCPVHEQLPGGFSCTAFPQNSFIDKIWLAVYIVMMNVPLKLFFVTLFTVGGSVKTPDHWNAGMQRQVEKVVGSSSMRWVEHVMFLVYAMLFDHMHLSRALARIFSGLLLLLDSSFLGMRLVASKAWKQLKHLRQSLWFLIQVK</sequence>
<feature type="transmembrane region" description="Helical" evidence="1">
    <location>
        <begin position="131"/>
        <end position="154"/>
    </location>
</feature>
<protein>
    <submittedName>
        <fullName evidence="2">Uncharacterized protein</fullName>
    </submittedName>
</protein>
<keyword evidence="1" id="KW-0472">Membrane</keyword>
<dbReference type="EMBL" id="LGRX02002187">
    <property type="protein sequence ID" value="KAK3284724.1"/>
    <property type="molecule type" value="Genomic_DNA"/>
</dbReference>
<dbReference type="AlphaFoldDB" id="A0AAE0GUN1"/>
<accession>A0AAE0GUN1</accession>
<keyword evidence="3" id="KW-1185">Reference proteome</keyword>
<reference evidence="2 3" key="1">
    <citation type="journal article" date="2015" name="Genome Biol. Evol.">
        <title>Comparative Genomics of a Bacterivorous Green Alga Reveals Evolutionary Causalities and Consequences of Phago-Mixotrophic Mode of Nutrition.</title>
        <authorList>
            <person name="Burns J.A."/>
            <person name="Paasch A."/>
            <person name="Narechania A."/>
            <person name="Kim E."/>
        </authorList>
    </citation>
    <scope>NUCLEOTIDE SEQUENCE [LARGE SCALE GENOMIC DNA]</scope>
    <source>
        <strain evidence="2 3">PLY_AMNH</strain>
    </source>
</reference>
<feature type="transmembrane region" description="Helical" evidence="1">
    <location>
        <begin position="43"/>
        <end position="62"/>
    </location>
</feature>
<evidence type="ECO:0000313" key="2">
    <source>
        <dbReference type="EMBL" id="KAK3284724.1"/>
    </source>
</evidence>
<comment type="caution">
    <text evidence="2">The sequence shown here is derived from an EMBL/GenBank/DDBJ whole genome shotgun (WGS) entry which is preliminary data.</text>
</comment>
<evidence type="ECO:0000313" key="3">
    <source>
        <dbReference type="Proteomes" id="UP001190700"/>
    </source>
</evidence>
<proteinExistence type="predicted"/>
<keyword evidence="1" id="KW-0812">Transmembrane</keyword>
<keyword evidence="1" id="KW-1133">Transmembrane helix</keyword>
<name>A0AAE0GUN1_9CHLO</name>
<feature type="transmembrane region" description="Helical" evidence="1">
    <location>
        <begin position="208"/>
        <end position="227"/>
    </location>
</feature>
<dbReference type="Proteomes" id="UP001190700">
    <property type="component" value="Unassembled WGS sequence"/>
</dbReference>
<evidence type="ECO:0000256" key="1">
    <source>
        <dbReference type="SAM" id="Phobius"/>
    </source>
</evidence>
<organism evidence="2 3">
    <name type="scientific">Cymbomonas tetramitiformis</name>
    <dbReference type="NCBI Taxonomy" id="36881"/>
    <lineage>
        <taxon>Eukaryota</taxon>
        <taxon>Viridiplantae</taxon>
        <taxon>Chlorophyta</taxon>
        <taxon>Pyramimonadophyceae</taxon>
        <taxon>Pyramimonadales</taxon>
        <taxon>Pyramimonadaceae</taxon>
        <taxon>Cymbomonas</taxon>
    </lineage>
</organism>